<dbReference type="Pfam" id="PF00041">
    <property type="entry name" value="fn3"/>
    <property type="match status" value="1"/>
</dbReference>
<dbReference type="PROSITE" id="PS50853">
    <property type="entry name" value="FN3"/>
    <property type="match status" value="1"/>
</dbReference>
<dbReference type="InterPro" id="IPR011029">
    <property type="entry name" value="DEATH-like_dom_sf"/>
</dbReference>
<dbReference type="SMART" id="SM00060">
    <property type="entry name" value="FN3"/>
    <property type="match status" value="1"/>
</dbReference>
<feature type="coiled-coil region" evidence="1">
    <location>
        <begin position="781"/>
        <end position="808"/>
    </location>
</feature>
<dbReference type="InterPro" id="IPR036116">
    <property type="entry name" value="FN3_sf"/>
</dbReference>
<dbReference type="PROSITE" id="PS50017">
    <property type="entry name" value="DEATH_DOMAIN"/>
    <property type="match status" value="1"/>
</dbReference>
<dbReference type="GO" id="GO:0007165">
    <property type="term" value="P:signal transduction"/>
    <property type="evidence" value="ECO:0007669"/>
    <property type="project" value="InterPro"/>
</dbReference>
<gene>
    <name evidence="7" type="primary">LOC109474095</name>
</gene>
<feature type="domain" description="Death" evidence="3">
    <location>
        <begin position="543"/>
        <end position="613"/>
    </location>
</feature>
<evidence type="ECO:0000256" key="1">
    <source>
        <dbReference type="SAM" id="Coils"/>
    </source>
</evidence>
<dbReference type="RefSeq" id="XP_019629866.1">
    <property type="nucleotide sequence ID" value="XM_019774307.1"/>
</dbReference>
<feature type="region of interest" description="Disordered" evidence="2">
    <location>
        <begin position="1083"/>
        <end position="1107"/>
    </location>
</feature>
<dbReference type="CDD" id="cd01670">
    <property type="entry name" value="Death"/>
    <property type="match status" value="1"/>
</dbReference>
<dbReference type="CDD" id="cd01671">
    <property type="entry name" value="CARD"/>
    <property type="match status" value="2"/>
</dbReference>
<feature type="compositionally biased region" description="Basic and acidic residues" evidence="2">
    <location>
        <begin position="1083"/>
        <end position="1105"/>
    </location>
</feature>
<evidence type="ECO:0000259" key="4">
    <source>
        <dbReference type="PROSITE" id="PS50209"/>
    </source>
</evidence>
<name>A0A6P4ZJR1_BRABE</name>
<dbReference type="GO" id="GO:0002020">
    <property type="term" value="F:protease binding"/>
    <property type="evidence" value="ECO:0007669"/>
    <property type="project" value="InterPro"/>
</dbReference>
<dbReference type="GO" id="GO:0070513">
    <property type="term" value="F:death domain binding"/>
    <property type="evidence" value="ECO:0007669"/>
    <property type="project" value="InterPro"/>
</dbReference>
<keyword evidence="1" id="KW-0175">Coiled coil</keyword>
<dbReference type="SUPFAM" id="SSF49265">
    <property type="entry name" value="Fibronectin type III"/>
    <property type="match status" value="1"/>
</dbReference>
<dbReference type="InterPro" id="IPR003961">
    <property type="entry name" value="FN3_dom"/>
</dbReference>
<reference evidence="7" key="1">
    <citation type="submission" date="2025-08" db="UniProtKB">
        <authorList>
            <consortium name="RefSeq"/>
        </authorList>
    </citation>
    <scope>IDENTIFICATION</scope>
    <source>
        <tissue evidence="7">Gonad</tissue>
    </source>
</reference>
<dbReference type="Gene3D" id="1.10.533.10">
    <property type="entry name" value="Death Domain, Fas"/>
    <property type="match status" value="3"/>
</dbReference>
<feature type="domain" description="CARD" evidence="4">
    <location>
        <begin position="1"/>
        <end position="92"/>
    </location>
</feature>
<dbReference type="InterPro" id="IPR013783">
    <property type="entry name" value="Ig-like_fold"/>
</dbReference>
<evidence type="ECO:0000313" key="6">
    <source>
        <dbReference type="Proteomes" id="UP000515135"/>
    </source>
</evidence>
<organism evidence="6 7">
    <name type="scientific">Branchiostoma belcheri</name>
    <name type="common">Amphioxus</name>
    <dbReference type="NCBI Taxonomy" id="7741"/>
    <lineage>
        <taxon>Eukaryota</taxon>
        <taxon>Metazoa</taxon>
        <taxon>Chordata</taxon>
        <taxon>Cephalochordata</taxon>
        <taxon>Leptocardii</taxon>
        <taxon>Amphioxiformes</taxon>
        <taxon>Branchiostomatidae</taxon>
        <taxon>Branchiostoma</taxon>
    </lineage>
</organism>
<dbReference type="GO" id="GO:0042981">
    <property type="term" value="P:regulation of apoptotic process"/>
    <property type="evidence" value="ECO:0007669"/>
    <property type="project" value="InterPro"/>
</dbReference>
<dbReference type="Gene3D" id="2.60.40.10">
    <property type="entry name" value="Immunoglobulins"/>
    <property type="match status" value="1"/>
</dbReference>
<dbReference type="Proteomes" id="UP000515135">
    <property type="component" value="Unplaced"/>
</dbReference>
<dbReference type="InterPro" id="IPR000488">
    <property type="entry name" value="Death_dom"/>
</dbReference>
<proteinExistence type="predicted"/>
<dbReference type="OrthoDB" id="6098072at2759"/>
<evidence type="ECO:0000313" key="7">
    <source>
        <dbReference type="RefSeq" id="XP_019629866.1"/>
    </source>
</evidence>
<dbReference type="CDD" id="cd00063">
    <property type="entry name" value="FN3"/>
    <property type="match status" value="1"/>
</dbReference>
<dbReference type="PROSITE" id="PS50209">
    <property type="entry name" value="CARD"/>
    <property type="match status" value="2"/>
</dbReference>
<dbReference type="Pfam" id="PF00619">
    <property type="entry name" value="CARD"/>
    <property type="match status" value="2"/>
</dbReference>
<dbReference type="InterPro" id="IPR001315">
    <property type="entry name" value="CARD"/>
</dbReference>
<dbReference type="KEGG" id="bbel:109474095"/>
<sequence length="1224" mass="137487">MNPAHEDILRRHRTDIVKVLDVAHVKDSLIEHGVFSTQLWDEIEKAGGESKREKASRLLDRLPTRGPNAFSCFCEALMAGEYDFLGEQLTEEAEQQHVLESVQARGRRTPSSSHHFFEEVAVNGQAQTMDQSLSGQINNIKKEYRKCLLRGKGVTLVKALNKVIHFKKLRGKRASEQTVTSLKYIKEALKSPSFDESNVSALTDFLGLVEKLKHIRDELQKDGSVPDYVTKLTSMLAEGADFSTLYNTTLDIGLDYLRDFGMQGMDAASKSKFGSVLVLIPYLCDLSEQAVQLTKRRVADRVDNSPSSEAERMEPFSDVVVEGVAMSPYPEQDEVFLPEGQSSARSYVDIEGTMMSRLDRASERISRLEQTQIRYSQDRDRTSNGILEEIKKLNSKMDVQALKIDQMDKKIEQQSLLLQQNEDIKASLFDVSNHLEYIKKALGGQTEKKTVLEAKVSSLEGRVLNLLEQEIDRSKLMEEIKGVESEVVELKEWFQDGDLYITERLEQMNRHLLDVLLKLERDSLGRQLSTAIDMVEKQLKFKEFTRFARMLGFSDQESTKIRSAARDNFGQQKSELLRKWREKNGSNATAKHLEQACRSTGLSTLADKISRISGAPSAAHAVRLPSLTGGQGNPNRPVVRKTSYQELKDSLIEHRIFDIDQWEQIEKSGDGTERGKASALMDKLPRSGPKAFWCFCESLMTGGYDFLGKLLIEEALSGQITRIRSDYGKCVSRGKGAIVLKAFKNVAHCIKTGGNKVSKQKITSLKHIKDALKSDLFDESNQSILTEIQNLVEELKNIKEHFAKCKEVSEHEKVKRQPRVRRKPSLTNMRMLQDNKEVLTGQSAVVAKVSDLERKVQNLRDQPLDMSDMVNLVEEIESIQKEAGNLRALLTKDWPEAIALQLENIDQILKDVLSKIAVAQPGVMTIAEVIENSISVTWAEAPGAKDSYSISISPATGVTNPIGSVDAGATLEYTFTGLTAGTLYTISVVTVSGRVNSVARTETQRTDPETPVGRIVRNINAIREEYKEVLKMRKLTLFEALKKVAKSKLVKSQSSKLGKSQSSKASSVEKVTSLKDIKDFLKDCPRKEQSPKKQSPKEQSPKEQSLDEEQWALRDILGLVEKLKHIRNELKEYRPVHGLMTELNSKLAEKADFSTLYDEVENGRGLKYVNDFELDWVAKTDMSKKVGSALVLIPYLCDISEQAVREMKTQSSKAPSGAIPKKKK</sequence>
<dbReference type="PANTHER" id="PTHR15034">
    <property type="entry name" value="DEATH DOMAIN-CONTAINING PROTEIN CRADD"/>
    <property type="match status" value="1"/>
</dbReference>
<accession>A0A6P4ZJR1</accession>
<dbReference type="AlphaFoldDB" id="A0A6P4ZJR1"/>
<evidence type="ECO:0000256" key="2">
    <source>
        <dbReference type="SAM" id="MobiDB-lite"/>
    </source>
</evidence>
<evidence type="ECO:0000259" key="5">
    <source>
        <dbReference type="PROSITE" id="PS50853"/>
    </source>
</evidence>
<dbReference type="SMART" id="SM00114">
    <property type="entry name" value="CARD"/>
    <property type="match status" value="2"/>
</dbReference>
<dbReference type="SMART" id="SM00005">
    <property type="entry name" value="DEATH"/>
    <property type="match status" value="1"/>
</dbReference>
<dbReference type="SUPFAM" id="SSF47986">
    <property type="entry name" value="DEATH domain"/>
    <property type="match status" value="3"/>
</dbReference>
<dbReference type="GeneID" id="109474095"/>
<feature type="domain" description="CARD" evidence="4">
    <location>
        <begin position="645"/>
        <end position="714"/>
    </location>
</feature>
<dbReference type="InterPro" id="IPR037939">
    <property type="entry name" value="CRADD"/>
</dbReference>
<feature type="coiled-coil region" evidence="1">
    <location>
        <begin position="842"/>
        <end position="889"/>
    </location>
</feature>
<keyword evidence="6" id="KW-1185">Reference proteome</keyword>
<evidence type="ECO:0000259" key="3">
    <source>
        <dbReference type="PROSITE" id="PS50017"/>
    </source>
</evidence>
<dbReference type="Pfam" id="PF00531">
    <property type="entry name" value="Death"/>
    <property type="match status" value="1"/>
</dbReference>
<feature type="domain" description="Fibronectin type-III" evidence="5">
    <location>
        <begin position="920"/>
        <end position="1010"/>
    </location>
</feature>
<protein>
    <submittedName>
        <fullName evidence="7">Uncharacterized protein LOC109474095</fullName>
    </submittedName>
</protein>
<dbReference type="PANTHER" id="PTHR15034:SF5">
    <property type="entry name" value="DEATH DOMAIN-CONTAINING PROTEIN CRADD"/>
    <property type="match status" value="1"/>
</dbReference>